<evidence type="ECO:0000256" key="1">
    <source>
        <dbReference type="SAM" id="MobiDB-lite"/>
    </source>
</evidence>
<feature type="domain" description="SLS1 N-terminal" evidence="2">
    <location>
        <begin position="173"/>
        <end position="248"/>
    </location>
</feature>
<proteinExistence type="predicted"/>
<reference evidence="4 5" key="1">
    <citation type="submission" date="2018-12" db="EMBL/GenBank/DDBJ databases">
        <authorList>
            <person name="Tiukova I."/>
            <person name="Dainat J."/>
        </authorList>
    </citation>
    <scope>NUCLEOTIDE SEQUENCE [LARGE SCALE GENOMIC DNA]</scope>
</reference>
<accession>A0A448YNE4</accession>
<evidence type="ECO:0000313" key="4">
    <source>
        <dbReference type="EMBL" id="VEU22469.1"/>
    </source>
</evidence>
<dbReference type="InterPro" id="IPR048401">
    <property type="entry name" value="SLS1_C"/>
</dbReference>
<organism evidence="4 5">
    <name type="scientific">Brettanomyces naardenensis</name>
    <name type="common">Yeast</name>
    <dbReference type="NCBI Taxonomy" id="13370"/>
    <lineage>
        <taxon>Eukaryota</taxon>
        <taxon>Fungi</taxon>
        <taxon>Dikarya</taxon>
        <taxon>Ascomycota</taxon>
        <taxon>Saccharomycotina</taxon>
        <taxon>Pichiomycetes</taxon>
        <taxon>Pichiales</taxon>
        <taxon>Pichiaceae</taxon>
        <taxon>Brettanomyces</taxon>
    </lineage>
</organism>
<evidence type="ECO:0000259" key="2">
    <source>
        <dbReference type="Pfam" id="PF20776"/>
    </source>
</evidence>
<dbReference type="OrthoDB" id="5392646at2759"/>
<dbReference type="InterPro" id="IPR048400">
    <property type="entry name" value="SLS1_N"/>
</dbReference>
<dbReference type="InParanoid" id="A0A448YNE4"/>
<dbReference type="STRING" id="13370.A0A448YNE4"/>
<dbReference type="Pfam" id="PF20776">
    <property type="entry name" value="SLS1_N"/>
    <property type="match status" value="1"/>
</dbReference>
<feature type="domain" description="SLS1 C-terminal" evidence="3">
    <location>
        <begin position="532"/>
        <end position="806"/>
    </location>
</feature>
<sequence>MLRIAVVQQTRELFLRRLERGTYGWQNVGKRLVMRYSTTRGEVGGEVGKENIKEESSTANKQVAEQPVDDIVLPWEEKDFTLDHVDSLEPTERLPWETDTQTDGSNSDAGEPGHMILAPFKRKYSPLERVQFGRHEKKASSATVSSSSSNKPENFFNAVDFERDVKSLMVFKQDISSKQLYEKIDEFRPKESAISVRRYNQLVGDMKTAFKVSQLRHYVKEKQVPMNQSVKKTQLIKGIIKDYWKINVSEKVIDEIALNTEAHIALQNRRELFLLLSHRGYITSSWSRLGAKLSLSPENSELIVSGSPNIVSFVQVSWNELLNNVQSITLKLRKLRNFYETELHRQLPIDTLQELSNVYFDKVSENDQLYVLSSFKQANLAFAKEALLAATEYSGTVTRCLDKTFIERDGKKVVYKEYKDPSLSWYAVNDGPIYRLKLPKQRQRQSLLVDPVRASSLFEEVRKLKQEVDESEEKFQYNFVENKSELEGNDVGIEEIEGEEVSDNLQTEPSMPTGLNFSAISSALLHPTVERKPDWMPNVINATLGRVLFQGKSSDSNVFFHSNFPEVNKKLAQLELLDKDTHLFGSAGGIKNQFSNALQIKLVPDAFKKFTNFKDLPNIEIWFDVRRNKVDLNSCNVFVNEFESNYQVPLPEFGTDVKFQSSYNSMIINSEVDDNLSINKKQKPFSKFLSRIPEELLDLSEPGSVERLVTTIQSHTMAIKMDDRYRKDSIGNTKKINKNVPYLITSVSRRRSIELEFHGMPVIYEVVSNADGERYEVSILSDIDEVDSEEVKEKQLKRFTEKVFEFVRFLED</sequence>
<keyword evidence="5" id="KW-1185">Reference proteome</keyword>
<gene>
    <name evidence="4" type="ORF">BRENAR_LOCUS3200</name>
</gene>
<dbReference type="EMBL" id="CAACVR010000023">
    <property type="protein sequence ID" value="VEU22469.1"/>
    <property type="molecule type" value="Genomic_DNA"/>
</dbReference>
<feature type="compositionally biased region" description="Polar residues" evidence="1">
    <location>
        <begin position="98"/>
        <end position="108"/>
    </location>
</feature>
<protein>
    <submittedName>
        <fullName evidence="4">DEKNAAC103389</fullName>
    </submittedName>
</protein>
<feature type="region of interest" description="Disordered" evidence="1">
    <location>
        <begin position="84"/>
        <end position="114"/>
    </location>
</feature>
<name>A0A448YNE4_BRENA</name>
<evidence type="ECO:0000313" key="5">
    <source>
        <dbReference type="Proteomes" id="UP000290900"/>
    </source>
</evidence>
<dbReference type="Proteomes" id="UP000290900">
    <property type="component" value="Unassembled WGS sequence"/>
</dbReference>
<feature type="compositionally biased region" description="Basic and acidic residues" evidence="1">
    <location>
        <begin position="84"/>
        <end position="96"/>
    </location>
</feature>
<evidence type="ECO:0000259" key="3">
    <source>
        <dbReference type="Pfam" id="PF20778"/>
    </source>
</evidence>
<dbReference type="Pfam" id="PF20778">
    <property type="entry name" value="SLS1_C"/>
    <property type="match status" value="1"/>
</dbReference>
<dbReference type="AlphaFoldDB" id="A0A448YNE4"/>